<feature type="region of interest" description="Disordered" evidence="2">
    <location>
        <begin position="189"/>
        <end position="216"/>
    </location>
</feature>
<dbReference type="Proteomes" id="UP000515140">
    <property type="component" value="Unplaced"/>
</dbReference>
<feature type="region of interest" description="Disordered" evidence="2">
    <location>
        <begin position="1385"/>
        <end position="1409"/>
    </location>
</feature>
<evidence type="ECO:0000313" key="4">
    <source>
        <dbReference type="Proteomes" id="UP000515140"/>
    </source>
</evidence>
<feature type="coiled-coil region" evidence="1">
    <location>
        <begin position="722"/>
        <end position="944"/>
    </location>
</feature>
<dbReference type="SMART" id="SM00240">
    <property type="entry name" value="FHA"/>
    <property type="match status" value="1"/>
</dbReference>
<dbReference type="InParanoid" id="A0A6P5J422"/>
<name>A0A6P5J422_PHACI</name>
<evidence type="ECO:0000313" key="5">
    <source>
        <dbReference type="RefSeq" id="XP_020829005.1"/>
    </source>
</evidence>
<feature type="region of interest" description="Disordered" evidence="2">
    <location>
        <begin position="1129"/>
        <end position="1151"/>
    </location>
</feature>
<protein>
    <submittedName>
        <fullName evidence="5">Forkhead-associated domain-containing protein 1 isoform X1</fullName>
    </submittedName>
</protein>
<feature type="region of interest" description="Disordered" evidence="2">
    <location>
        <begin position="1"/>
        <end position="37"/>
    </location>
</feature>
<dbReference type="GeneID" id="110198832"/>
<dbReference type="KEGG" id="pcw:110198832"/>
<evidence type="ECO:0000256" key="1">
    <source>
        <dbReference type="SAM" id="Coils"/>
    </source>
</evidence>
<organism evidence="4 5">
    <name type="scientific">Phascolarctos cinereus</name>
    <name type="common">Koala</name>
    <dbReference type="NCBI Taxonomy" id="38626"/>
    <lineage>
        <taxon>Eukaryota</taxon>
        <taxon>Metazoa</taxon>
        <taxon>Chordata</taxon>
        <taxon>Craniata</taxon>
        <taxon>Vertebrata</taxon>
        <taxon>Euteleostomi</taxon>
        <taxon>Mammalia</taxon>
        <taxon>Metatheria</taxon>
        <taxon>Diprotodontia</taxon>
        <taxon>Phascolarctidae</taxon>
        <taxon>Phascolarctos</taxon>
    </lineage>
</organism>
<dbReference type="Pfam" id="PF00498">
    <property type="entry name" value="FHA"/>
    <property type="match status" value="1"/>
</dbReference>
<dbReference type="InterPro" id="IPR052642">
    <property type="entry name" value="CC-FHA_domain"/>
</dbReference>
<dbReference type="Gene3D" id="2.60.200.20">
    <property type="match status" value="1"/>
</dbReference>
<feature type="coiled-coil region" evidence="1">
    <location>
        <begin position="1253"/>
        <end position="1353"/>
    </location>
</feature>
<dbReference type="PANTHER" id="PTHR18853:SF7">
    <property type="entry name" value="FORKHEAD-ASSOCIATED DOMAIN-CONTAINING PROTEIN 1"/>
    <property type="match status" value="1"/>
</dbReference>
<keyword evidence="1" id="KW-0175">Coiled coil</keyword>
<evidence type="ECO:0000256" key="2">
    <source>
        <dbReference type="SAM" id="MobiDB-lite"/>
    </source>
</evidence>
<dbReference type="SUPFAM" id="SSF49879">
    <property type="entry name" value="SMAD/FHA domain"/>
    <property type="match status" value="1"/>
</dbReference>
<accession>A0A6P5J422</accession>
<feature type="coiled-coil region" evidence="1">
    <location>
        <begin position="332"/>
        <end position="540"/>
    </location>
</feature>
<feature type="domain" description="FHA" evidence="3">
    <location>
        <begin position="67"/>
        <end position="118"/>
    </location>
</feature>
<gene>
    <name evidence="5" type="primary">FHAD1</name>
</gene>
<dbReference type="RefSeq" id="XP_020829005.1">
    <property type="nucleotide sequence ID" value="XM_020973346.1"/>
</dbReference>
<feature type="compositionally biased region" description="Basic and acidic residues" evidence="2">
    <location>
        <begin position="1396"/>
        <end position="1407"/>
    </location>
</feature>
<dbReference type="FunCoup" id="A0A6P5J422">
    <property type="interactions" value="132"/>
</dbReference>
<dbReference type="InterPro" id="IPR008984">
    <property type="entry name" value="SMAD_FHA_dom_sf"/>
</dbReference>
<proteinExistence type="predicted"/>
<dbReference type="PANTHER" id="PTHR18853">
    <property type="entry name" value="FORKHEAD-ASSOCIATED DOMAIN-CONTAINING PROTEIN 1-RELATED"/>
    <property type="match status" value="1"/>
</dbReference>
<reference evidence="5" key="1">
    <citation type="submission" date="2025-08" db="UniProtKB">
        <authorList>
            <consortium name="RefSeq"/>
        </authorList>
    </citation>
    <scope>IDENTIFICATION</scope>
    <source>
        <tissue evidence="5">Spleen</tissue>
    </source>
</reference>
<keyword evidence="4" id="KW-1185">Reference proteome</keyword>
<evidence type="ECO:0000259" key="3">
    <source>
        <dbReference type="PROSITE" id="PS50006"/>
    </source>
</evidence>
<dbReference type="InterPro" id="IPR000253">
    <property type="entry name" value="FHA_dom"/>
</dbReference>
<dbReference type="PROSITE" id="PS50006">
    <property type="entry name" value="FHA_DOMAIN"/>
    <property type="match status" value="1"/>
</dbReference>
<feature type="coiled-coil region" evidence="1">
    <location>
        <begin position="1022"/>
        <end position="1049"/>
    </location>
</feature>
<dbReference type="CTD" id="114827"/>
<sequence>METGVHRTAARGAPGWPPASEPEQRPPARLLSSSPRRARRLLQPRRTAIMKAFLKCSEGFIFLRRYTTIGRHENSDIILKYPDIDNHHAVIEFNEEEGSFILQDFNSLSGTFVNNCHIQNVAVKLKPGDVLRFGSRGLTYELVVEFLTSGRYSSWPRTVDPHPSPGFTTQFPILHNQPISAHRSWSQGLMEGTQPRPPVEKRPISAGGRRMLNIPSDPIGRSPVKQVWTSGEPIWSSDDLDQRSTTPHEKGRVMHLNESHLVNMPHLEQSHFINISHLDQSHRISIPYLEQTHLVTITNELNAQDDIIEHLGQEVNRLSGVEMECKHKDAVIANLQNEVATMSQKLLLVQAAPGQSNIEMGQKLELLDQDLDDKNSEIQSLKNQITALQKGYSNMLCQTLTERNMEIANLKAEGENLKKDKAMSSELVDSLQKDIGLKDSMVQKLKLEVDRLKSENQEKDYQLLAITSRCAKLKGDLNKDELEAREKELKSCKSYIKDLEQQMKVLGEQLRKSCNEQSLISKTLKEKNKAEEKLQEDSRKKLIQLQEMGYRERLIKDNLDKTVCQLEHFRSQIIEVIYGQGKLPQSRIVTNQQLVETISRVIQDNFNLQQKKIIENQSSWSTSSSKDESLVQVDKLKAFLEDCQTCLRLSCCGNDLRKQLGDFENLSVDASVLWLHKALVDILQRVVCWVEEFEKLLNNVGIQLSDSDKGLSLYFSKFLENHKKIAKRNQELQVKLNNLEEAHHSLLQRMQEQALEHERQIKEQIKQLQEKQEEENRVWKNNMTQEKNQAEAAVEEEKKKVQDLENHLRQLRKEVESKSQERQVLSSHLNEALTMVEENQQTNIEDQKEKESLALSLSKALEELSEARKKQILLGEQLLKQQETLKIAEEEKNLQKRNLEVEIMQYREQVKQHSQTIVTLEERLQKVTQQNKDIERKIVNLKENIPVQKEIQKDPLLKTLATGKSYDYLMEEFMVAQKQLISQHELILALKTDLSKNQPKTSALKAEPDEQLKAEMGQNLPVEQQEHELSKLKERLIQMSNLVEKKNKKIESLKAYLRNPISAETRKICTMCDVEIQVDVTENDLHIFNQEVSPFIELGTKCKGLRHEETIQRQKRALSQLRERIKELENTPGLNAEDTVTEPLPESKKPKLGENAKMMEKEPNVLSLPNIDLRIESKPIHSLPPNCLPSPSADRSTRVDLTETLDLSEKLYLDMSKTLGSLMNIRDMSGNVSMKYLSQKEREKVNQLRQRDLDLVFDKISQLKNRLERKEELLREYERDNEALRQSKVPWQVYQAQVSKLEDEIYKEAEEKALLKEALERTEQQLSLEKKINRSIKQQKERLEEQEQRAPKEISPFVCVPKERQERKLMYTEILKSKVTQSPPMLRVKKIMPKTNQEKDLQNKESPQKTILEIIIPKTSDRN</sequence>